<protein>
    <submittedName>
        <fullName evidence="2">Uncharacterized protein</fullName>
    </submittedName>
</protein>
<gene>
    <name evidence="2" type="ORF">TSUD_391470</name>
</gene>
<organism evidence="2 3">
    <name type="scientific">Trifolium subterraneum</name>
    <name type="common">Subterranean clover</name>
    <dbReference type="NCBI Taxonomy" id="3900"/>
    <lineage>
        <taxon>Eukaryota</taxon>
        <taxon>Viridiplantae</taxon>
        <taxon>Streptophyta</taxon>
        <taxon>Embryophyta</taxon>
        <taxon>Tracheophyta</taxon>
        <taxon>Spermatophyta</taxon>
        <taxon>Magnoliopsida</taxon>
        <taxon>eudicotyledons</taxon>
        <taxon>Gunneridae</taxon>
        <taxon>Pentapetalae</taxon>
        <taxon>rosids</taxon>
        <taxon>fabids</taxon>
        <taxon>Fabales</taxon>
        <taxon>Fabaceae</taxon>
        <taxon>Papilionoideae</taxon>
        <taxon>50 kb inversion clade</taxon>
        <taxon>NPAAA clade</taxon>
        <taxon>Hologalegina</taxon>
        <taxon>IRL clade</taxon>
        <taxon>Trifolieae</taxon>
        <taxon>Trifolium</taxon>
    </lineage>
</organism>
<evidence type="ECO:0000313" key="2">
    <source>
        <dbReference type="EMBL" id="GAU37159.1"/>
    </source>
</evidence>
<sequence length="62" mass="6841">MEHYNVNPQRGRGKGKGRSKGRGKGSHNQYHNQNQGITLVVIMEAKPLGLITSIPTCDLQLI</sequence>
<feature type="region of interest" description="Disordered" evidence="1">
    <location>
        <begin position="1"/>
        <end position="33"/>
    </location>
</feature>
<dbReference type="EMBL" id="DF973659">
    <property type="protein sequence ID" value="GAU37159.1"/>
    <property type="molecule type" value="Genomic_DNA"/>
</dbReference>
<dbReference type="Proteomes" id="UP000242715">
    <property type="component" value="Unassembled WGS sequence"/>
</dbReference>
<evidence type="ECO:0000313" key="3">
    <source>
        <dbReference type="Proteomes" id="UP000242715"/>
    </source>
</evidence>
<keyword evidence="3" id="KW-1185">Reference proteome</keyword>
<reference evidence="3" key="1">
    <citation type="journal article" date="2017" name="Front. Plant Sci.">
        <title>Climate Clever Clovers: New Paradigm to Reduce the Environmental Footprint of Ruminants by Breeding Low Methanogenic Forages Utilizing Haplotype Variation.</title>
        <authorList>
            <person name="Kaur P."/>
            <person name="Appels R."/>
            <person name="Bayer P.E."/>
            <person name="Keeble-Gagnere G."/>
            <person name="Wang J."/>
            <person name="Hirakawa H."/>
            <person name="Shirasawa K."/>
            <person name="Vercoe P."/>
            <person name="Stefanova K."/>
            <person name="Durmic Z."/>
            <person name="Nichols P."/>
            <person name="Revell C."/>
            <person name="Isobe S.N."/>
            <person name="Edwards D."/>
            <person name="Erskine W."/>
        </authorList>
    </citation>
    <scope>NUCLEOTIDE SEQUENCE [LARGE SCALE GENOMIC DNA]</scope>
    <source>
        <strain evidence="3">cv. Daliak</strain>
    </source>
</reference>
<dbReference type="AlphaFoldDB" id="A0A2Z6P0K6"/>
<evidence type="ECO:0000256" key="1">
    <source>
        <dbReference type="SAM" id="MobiDB-lite"/>
    </source>
</evidence>
<name>A0A2Z6P0K6_TRISU</name>
<proteinExistence type="predicted"/>
<accession>A0A2Z6P0K6</accession>
<feature type="compositionally biased region" description="Basic residues" evidence="1">
    <location>
        <begin position="11"/>
        <end position="25"/>
    </location>
</feature>